<name>A0AAE0ELT6_9ROSI</name>
<keyword evidence="4" id="KW-1185">Reference proteome</keyword>
<evidence type="ECO:0000256" key="2">
    <source>
        <dbReference type="SAM" id="Phobius"/>
    </source>
</evidence>
<organism evidence="3 4">
    <name type="scientific">Dipteronia sinensis</name>
    <dbReference type="NCBI Taxonomy" id="43782"/>
    <lineage>
        <taxon>Eukaryota</taxon>
        <taxon>Viridiplantae</taxon>
        <taxon>Streptophyta</taxon>
        <taxon>Embryophyta</taxon>
        <taxon>Tracheophyta</taxon>
        <taxon>Spermatophyta</taxon>
        <taxon>Magnoliopsida</taxon>
        <taxon>eudicotyledons</taxon>
        <taxon>Gunneridae</taxon>
        <taxon>Pentapetalae</taxon>
        <taxon>rosids</taxon>
        <taxon>malvids</taxon>
        <taxon>Sapindales</taxon>
        <taxon>Sapindaceae</taxon>
        <taxon>Hippocastanoideae</taxon>
        <taxon>Acereae</taxon>
        <taxon>Dipteronia</taxon>
    </lineage>
</organism>
<evidence type="ECO:0000256" key="1">
    <source>
        <dbReference type="SAM" id="MobiDB-lite"/>
    </source>
</evidence>
<feature type="compositionally biased region" description="Acidic residues" evidence="1">
    <location>
        <begin position="126"/>
        <end position="166"/>
    </location>
</feature>
<feature type="region of interest" description="Disordered" evidence="1">
    <location>
        <begin position="100"/>
        <end position="232"/>
    </location>
</feature>
<feature type="transmembrane region" description="Helical" evidence="2">
    <location>
        <begin position="21"/>
        <end position="37"/>
    </location>
</feature>
<dbReference type="PANTHER" id="PTHR33700">
    <property type="entry name" value="MYB-LIKE PROTEIN X"/>
    <property type="match status" value="1"/>
</dbReference>
<accession>A0AAE0ELT6</accession>
<sequence length="232" mass="26479">MTMLKQSPSKNLRSKGFKVKNVLQICVLLVICIWFLHQVKRSYDENKAFKEDTATFSEIQSEHESVKLGRKDLHVQMHQPALEKARHGEGEVRTSIEELIENKAEESEDEGRGGGDDEIDGHDQEKSEDEESEEVEDLIDEDDREREDGSEEQESEEMGNQIDDESLSVNQAQYEGERQSEAREEGYEGDDPSRALMQNNRATSNEFSSGGLRKLMDVRVENTENIELEPGN</sequence>
<keyword evidence="2" id="KW-0812">Transmembrane</keyword>
<reference evidence="3" key="1">
    <citation type="journal article" date="2023" name="Plant J.">
        <title>Genome sequences and population genomics provide insights into the demographic history, inbreeding, and mutation load of two 'living fossil' tree species of Dipteronia.</title>
        <authorList>
            <person name="Feng Y."/>
            <person name="Comes H.P."/>
            <person name="Chen J."/>
            <person name="Zhu S."/>
            <person name="Lu R."/>
            <person name="Zhang X."/>
            <person name="Li P."/>
            <person name="Qiu J."/>
            <person name="Olsen K.M."/>
            <person name="Qiu Y."/>
        </authorList>
    </citation>
    <scope>NUCLEOTIDE SEQUENCE</scope>
    <source>
        <strain evidence="3">NBL</strain>
    </source>
</reference>
<evidence type="ECO:0000313" key="4">
    <source>
        <dbReference type="Proteomes" id="UP001281410"/>
    </source>
</evidence>
<dbReference type="AlphaFoldDB" id="A0AAE0ELT6"/>
<feature type="compositionally biased region" description="Basic and acidic residues" evidence="1">
    <location>
        <begin position="100"/>
        <end position="125"/>
    </location>
</feature>
<dbReference type="EMBL" id="JANJYJ010000001">
    <property type="protein sequence ID" value="KAK3231160.1"/>
    <property type="molecule type" value="Genomic_DNA"/>
</dbReference>
<dbReference type="PANTHER" id="PTHR33700:SF25">
    <property type="entry name" value="TRANSMEMBRANE PROTEIN"/>
    <property type="match status" value="1"/>
</dbReference>
<feature type="compositionally biased region" description="Polar residues" evidence="1">
    <location>
        <begin position="196"/>
        <end position="208"/>
    </location>
</feature>
<feature type="compositionally biased region" description="Basic and acidic residues" evidence="1">
    <location>
        <begin position="175"/>
        <end position="186"/>
    </location>
</feature>
<proteinExistence type="predicted"/>
<comment type="caution">
    <text evidence="3">The sequence shown here is derived from an EMBL/GenBank/DDBJ whole genome shotgun (WGS) entry which is preliminary data.</text>
</comment>
<keyword evidence="2" id="KW-0472">Membrane</keyword>
<protein>
    <submittedName>
        <fullName evidence="3">Uncharacterized protein</fullName>
    </submittedName>
</protein>
<gene>
    <name evidence="3" type="ORF">Dsin_003041</name>
</gene>
<keyword evidence="2" id="KW-1133">Transmembrane helix</keyword>
<evidence type="ECO:0000313" key="3">
    <source>
        <dbReference type="EMBL" id="KAK3231160.1"/>
    </source>
</evidence>
<dbReference type="Proteomes" id="UP001281410">
    <property type="component" value="Unassembled WGS sequence"/>
</dbReference>